<keyword evidence="4" id="KW-0460">Magnesium</keyword>
<dbReference type="PANTHER" id="PTHR31225:SF93">
    <property type="entry name" value="ALPHA-HUMULENE_(-)-(E)-BETA-CARYOPHYLLENE SYNTHASE"/>
    <property type="match status" value="1"/>
</dbReference>
<keyword evidence="10" id="KW-1185">Reference proteome</keyword>
<dbReference type="SFLD" id="SFLDS00005">
    <property type="entry name" value="Isoprenoid_Synthase_Type_I"/>
    <property type="match status" value="1"/>
</dbReference>
<keyword evidence="3" id="KW-0479">Metal-binding</keyword>
<reference evidence="10" key="1">
    <citation type="journal article" date="2014" name="Nat. Commun.">
        <title>The emerging biofuel crop Camelina sativa retains a highly undifferentiated hexaploid genome structure.</title>
        <authorList>
            <person name="Kagale S."/>
            <person name="Koh C."/>
            <person name="Nixon J."/>
            <person name="Bollina V."/>
            <person name="Clarke W.E."/>
            <person name="Tuteja R."/>
            <person name="Spillane C."/>
            <person name="Robinson S.J."/>
            <person name="Links M.G."/>
            <person name="Clarke C."/>
            <person name="Higgins E.E."/>
            <person name="Huebert T."/>
            <person name="Sharpe A.G."/>
            <person name="Parkin I.A."/>
        </authorList>
    </citation>
    <scope>NUCLEOTIDE SEQUENCE [LARGE SCALE GENOMIC DNA]</scope>
    <source>
        <strain evidence="10">cv. DH55</strain>
    </source>
</reference>
<protein>
    <submittedName>
        <fullName evidence="11">Terpenoid synthase 25-like</fullName>
    </submittedName>
</protein>
<dbReference type="Gene3D" id="1.10.600.10">
    <property type="entry name" value="Farnesyl Diphosphate Synthase"/>
    <property type="match status" value="1"/>
</dbReference>
<evidence type="ECO:0000256" key="4">
    <source>
        <dbReference type="ARBA" id="ARBA00022842"/>
    </source>
</evidence>
<dbReference type="SUPFAM" id="SSF48239">
    <property type="entry name" value="Terpenoid cyclases/Protein prenyltransferases"/>
    <property type="match status" value="1"/>
</dbReference>
<dbReference type="GeneID" id="104766285"/>
<proteinExistence type="inferred from homology"/>
<evidence type="ECO:0000259" key="9">
    <source>
        <dbReference type="Pfam" id="PF03936"/>
    </source>
</evidence>
<comment type="similarity">
    <text evidence="7">Belongs to the terpene synthase family. Tpsa subfamily.</text>
</comment>
<evidence type="ECO:0000256" key="5">
    <source>
        <dbReference type="ARBA" id="ARBA00023211"/>
    </source>
</evidence>
<sequence>MEASSMITFGPKALPGDHNAVPLCLKTSLSIFPRHLLKNQTISFKKPKKHGLFCVKAENSGDLENTRPLTSFSPSFWGDHFLYVPVADSEFEALEQEIESVLKPKVREMLMSPHSSDTVRIRIIHLLISLGTAHYFESEIEEILHKAFGKLDGLISEEDDLETIAIMFEVFRLYGHKMPCDVFDRFKGEDGKFKESLVKDIRGMLQLYEAAHLGTLSEDIMDEALTFTRYHLESLLTNQGTSSNLLKHVENALYRPRYHSIEILVAKQYISFYDKEEGHDETLLKFAKLNFNFCRLHFIKELKALTKWWNGFDFVSKLPYIRNRTVEIFLGSVALFFEPRYSLGRMITAKLTMIMTVIDDTYDAYATLPEAISLTDALQKWDRGAIENLPDYLKTYFQNLLETVEEIEREMRSRGRSCSVIIDQIKSVGIAYNTLATWSRTGHVPSFDDFMEVVIETAAMDDYASYSLVVMEECEEKQLYEWFESKPKIIHALSVVFRLRNDIATFDQEMSRGEVANGINCYMKQYGVTKEAAVKELSKMIKENYKMMMEELMTSKDVPRQILVRIVNIARVIDVYYKEGDKFGDPDQKMKELLASLFVHPFLL</sequence>
<evidence type="ECO:0000259" key="8">
    <source>
        <dbReference type="Pfam" id="PF01397"/>
    </source>
</evidence>
<gene>
    <name evidence="11" type="primary">LOC104766285</name>
</gene>
<dbReference type="RefSeq" id="XP_010488444.1">
    <property type="nucleotide sequence ID" value="XM_010490142.1"/>
</dbReference>
<dbReference type="InterPro" id="IPR001906">
    <property type="entry name" value="Terpene_synth_N"/>
</dbReference>
<dbReference type="InterPro" id="IPR034741">
    <property type="entry name" value="Terpene_cyclase-like_1_C"/>
</dbReference>
<dbReference type="SUPFAM" id="SSF48576">
    <property type="entry name" value="Terpenoid synthases"/>
    <property type="match status" value="1"/>
</dbReference>
<reference evidence="11" key="2">
    <citation type="submission" date="2025-08" db="UniProtKB">
        <authorList>
            <consortium name="RefSeq"/>
        </authorList>
    </citation>
    <scope>IDENTIFICATION</scope>
    <source>
        <tissue evidence="11">Leaf</tissue>
    </source>
</reference>
<keyword evidence="5" id="KW-0464">Manganese</keyword>
<dbReference type="PANTHER" id="PTHR31225">
    <property type="entry name" value="OS04G0344100 PROTEIN-RELATED"/>
    <property type="match status" value="1"/>
</dbReference>
<evidence type="ECO:0000256" key="6">
    <source>
        <dbReference type="ARBA" id="ARBA00023239"/>
    </source>
</evidence>
<dbReference type="Pfam" id="PF01397">
    <property type="entry name" value="Terpene_synth"/>
    <property type="match status" value="1"/>
</dbReference>
<comment type="cofactor">
    <cofactor evidence="1">
        <name>Mn(2+)</name>
        <dbReference type="ChEBI" id="CHEBI:29035"/>
    </cofactor>
</comment>
<evidence type="ECO:0000256" key="3">
    <source>
        <dbReference type="ARBA" id="ARBA00022723"/>
    </source>
</evidence>
<dbReference type="InterPro" id="IPR008930">
    <property type="entry name" value="Terpenoid_cyclase/PrenylTrfase"/>
</dbReference>
<evidence type="ECO:0000313" key="10">
    <source>
        <dbReference type="Proteomes" id="UP000694864"/>
    </source>
</evidence>
<feature type="domain" description="Terpene synthase N-terminal" evidence="8">
    <location>
        <begin position="77"/>
        <end position="253"/>
    </location>
</feature>
<name>A0ABM0XN98_CAMSA</name>
<accession>A0ABM0XN98</accession>
<dbReference type="InterPro" id="IPR005630">
    <property type="entry name" value="Terpene_synthase_metal-bd"/>
</dbReference>
<evidence type="ECO:0000256" key="2">
    <source>
        <dbReference type="ARBA" id="ARBA00001946"/>
    </source>
</evidence>
<evidence type="ECO:0000256" key="1">
    <source>
        <dbReference type="ARBA" id="ARBA00001936"/>
    </source>
</evidence>
<feature type="domain" description="Terpene synthase metal-binding" evidence="9">
    <location>
        <begin position="312"/>
        <end position="546"/>
    </location>
</feature>
<dbReference type="Proteomes" id="UP000694864">
    <property type="component" value="Chromosome 19"/>
</dbReference>
<dbReference type="Gene3D" id="1.50.10.130">
    <property type="entry name" value="Terpene synthase, N-terminal domain"/>
    <property type="match status" value="1"/>
</dbReference>
<evidence type="ECO:0000256" key="7">
    <source>
        <dbReference type="ARBA" id="ARBA00038405"/>
    </source>
</evidence>
<dbReference type="SFLD" id="SFLDG01019">
    <property type="entry name" value="Terpene_Cyclase_Like_1_C_Termi"/>
    <property type="match status" value="1"/>
</dbReference>
<keyword evidence="6" id="KW-0456">Lyase</keyword>
<dbReference type="InterPro" id="IPR050148">
    <property type="entry name" value="Terpene_synthase-like"/>
</dbReference>
<dbReference type="CDD" id="cd00684">
    <property type="entry name" value="Terpene_cyclase_plant_C1"/>
    <property type="match status" value="1"/>
</dbReference>
<comment type="cofactor">
    <cofactor evidence="2">
        <name>Mg(2+)</name>
        <dbReference type="ChEBI" id="CHEBI:18420"/>
    </cofactor>
</comment>
<dbReference type="Pfam" id="PF03936">
    <property type="entry name" value="Terpene_synth_C"/>
    <property type="match status" value="1"/>
</dbReference>
<organism evidence="10 11">
    <name type="scientific">Camelina sativa</name>
    <name type="common">False flax</name>
    <name type="synonym">Myagrum sativum</name>
    <dbReference type="NCBI Taxonomy" id="90675"/>
    <lineage>
        <taxon>Eukaryota</taxon>
        <taxon>Viridiplantae</taxon>
        <taxon>Streptophyta</taxon>
        <taxon>Embryophyta</taxon>
        <taxon>Tracheophyta</taxon>
        <taxon>Spermatophyta</taxon>
        <taxon>Magnoliopsida</taxon>
        <taxon>eudicotyledons</taxon>
        <taxon>Gunneridae</taxon>
        <taxon>Pentapetalae</taxon>
        <taxon>rosids</taxon>
        <taxon>malvids</taxon>
        <taxon>Brassicales</taxon>
        <taxon>Brassicaceae</taxon>
        <taxon>Camelineae</taxon>
        <taxon>Camelina</taxon>
    </lineage>
</organism>
<dbReference type="InterPro" id="IPR044814">
    <property type="entry name" value="Terpene_cyclase_plant_C1"/>
</dbReference>
<evidence type="ECO:0000313" key="11">
    <source>
        <dbReference type="RefSeq" id="XP_010488444.1"/>
    </source>
</evidence>
<dbReference type="InterPro" id="IPR036965">
    <property type="entry name" value="Terpene_synth_N_sf"/>
</dbReference>
<dbReference type="InterPro" id="IPR008949">
    <property type="entry name" value="Isoprenoid_synthase_dom_sf"/>
</dbReference>